<proteinExistence type="predicted"/>
<dbReference type="OrthoDB" id="1798722at2"/>
<dbReference type="KEGG" id="dai:Desaci_3049"/>
<name>I4D833_DESAJ</name>
<dbReference type="RefSeq" id="WP_014827950.1">
    <property type="nucleotide sequence ID" value="NC_018068.1"/>
</dbReference>
<reference evidence="1 2" key="1">
    <citation type="journal article" date="2012" name="J. Bacteriol.">
        <title>Complete genome sequences of Desulfosporosinus orientis DSM765T, Desulfosporosinus youngiae DSM17734T, Desulfosporosinus meridiei DSM13257T, and Desulfosporosinus acidiphilus DSM22704T.</title>
        <authorList>
            <person name="Pester M."/>
            <person name="Brambilla E."/>
            <person name="Alazard D."/>
            <person name="Rattei T."/>
            <person name="Weinmaier T."/>
            <person name="Han J."/>
            <person name="Lucas S."/>
            <person name="Lapidus A."/>
            <person name="Cheng J.F."/>
            <person name="Goodwin L."/>
            <person name="Pitluck S."/>
            <person name="Peters L."/>
            <person name="Ovchinnikova G."/>
            <person name="Teshima H."/>
            <person name="Detter J.C."/>
            <person name="Han C.S."/>
            <person name="Tapia R."/>
            <person name="Land M.L."/>
            <person name="Hauser L."/>
            <person name="Kyrpides N.C."/>
            <person name="Ivanova N.N."/>
            <person name="Pagani I."/>
            <person name="Huntmann M."/>
            <person name="Wei C.L."/>
            <person name="Davenport K.W."/>
            <person name="Daligault H."/>
            <person name="Chain P.S."/>
            <person name="Chen A."/>
            <person name="Mavromatis K."/>
            <person name="Markowitz V."/>
            <person name="Szeto E."/>
            <person name="Mikhailova N."/>
            <person name="Pati A."/>
            <person name="Wagner M."/>
            <person name="Woyke T."/>
            <person name="Ollivier B."/>
            <person name="Klenk H.P."/>
            <person name="Spring S."/>
            <person name="Loy A."/>
        </authorList>
    </citation>
    <scope>NUCLEOTIDE SEQUENCE [LARGE SCALE GENOMIC DNA]</scope>
    <source>
        <strain evidence="2">DSM 22704 / JCM 16185 / SJ4</strain>
    </source>
</reference>
<keyword evidence="2" id="KW-1185">Reference proteome</keyword>
<protein>
    <submittedName>
        <fullName evidence="1">Uncharacterized protein</fullName>
    </submittedName>
</protein>
<dbReference type="Proteomes" id="UP000002892">
    <property type="component" value="Chromosome"/>
</dbReference>
<sequence length="90" mass="9508">MAGLGFPGVPFGVPPFGSPSITRILFDTLPIGARVVLGTDSSEWVGNYGGVIDGVVFLTNARLFSNIGNPIDGIQSVVRIPIRNVNFVSY</sequence>
<evidence type="ECO:0000313" key="1">
    <source>
        <dbReference type="EMBL" id="AFM41957.1"/>
    </source>
</evidence>
<dbReference type="AlphaFoldDB" id="I4D833"/>
<dbReference type="HOGENOM" id="CLU_176129_0_0_9"/>
<evidence type="ECO:0000313" key="2">
    <source>
        <dbReference type="Proteomes" id="UP000002892"/>
    </source>
</evidence>
<accession>I4D833</accession>
<organism evidence="1 2">
    <name type="scientific">Desulfosporosinus acidiphilus (strain DSM 22704 / JCM 16185 / SJ4)</name>
    <dbReference type="NCBI Taxonomy" id="646529"/>
    <lineage>
        <taxon>Bacteria</taxon>
        <taxon>Bacillati</taxon>
        <taxon>Bacillota</taxon>
        <taxon>Clostridia</taxon>
        <taxon>Eubacteriales</taxon>
        <taxon>Desulfitobacteriaceae</taxon>
        <taxon>Desulfosporosinus</taxon>
    </lineage>
</organism>
<gene>
    <name evidence="1" type="ordered locus">Desaci_3049</name>
</gene>
<dbReference type="EMBL" id="CP003639">
    <property type="protein sequence ID" value="AFM41957.1"/>
    <property type="molecule type" value="Genomic_DNA"/>
</dbReference>